<sequence>MCIDAFDNHWINSSVCISAWARKLFGFQVKKKKKERKKERQKEKKRSQRCWRRWEKQTARQAIKEESTDRPPGKEEDSATHPSPLDRCVFEQLLRVNAICRVVGYHSNGS</sequence>
<proteinExistence type="predicted"/>
<evidence type="ECO:0000313" key="3">
    <source>
        <dbReference type="Proteomes" id="UP001352852"/>
    </source>
</evidence>
<accession>A0ABU7D326</accession>
<evidence type="ECO:0000313" key="2">
    <source>
        <dbReference type="EMBL" id="MED6269568.1"/>
    </source>
</evidence>
<feature type="region of interest" description="Disordered" evidence="1">
    <location>
        <begin position="31"/>
        <end position="83"/>
    </location>
</feature>
<feature type="compositionally biased region" description="Basic residues" evidence="1">
    <location>
        <begin position="31"/>
        <end position="51"/>
    </location>
</feature>
<name>A0ABU7D326_9TELE</name>
<dbReference type="Proteomes" id="UP001352852">
    <property type="component" value="Unassembled WGS sequence"/>
</dbReference>
<dbReference type="EMBL" id="JAHUTJ010016420">
    <property type="protein sequence ID" value="MED6269568.1"/>
    <property type="molecule type" value="Genomic_DNA"/>
</dbReference>
<evidence type="ECO:0000256" key="1">
    <source>
        <dbReference type="SAM" id="MobiDB-lite"/>
    </source>
</evidence>
<feature type="compositionally biased region" description="Basic and acidic residues" evidence="1">
    <location>
        <begin position="52"/>
        <end position="79"/>
    </location>
</feature>
<reference evidence="2 3" key="1">
    <citation type="submission" date="2021-06" db="EMBL/GenBank/DDBJ databases">
        <authorList>
            <person name="Palmer J.M."/>
        </authorList>
    </citation>
    <scope>NUCLEOTIDE SEQUENCE [LARGE SCALE GENOMIC DNA]</scope>
    <source>
        <strain evidence="2 3">CL_MEX2019</strain>
        <tissue evidence="2">Muscle</tissue>
    </source>
</reference>
<keyword evidence="3" id="KW-1185">Reference proteome</keyword>
<comment type="caution">
    <text evidence="2">The sequence shown here is derived from an EMBL/GenBank/DDBJ whole genome shotgun (WGS) entry which is preliminary data.</text>
</comment>
<protein>
    <submittedName>
        <fullName evidence="2">Uncharacterized protein</fullName>
    </submittedName>
</protein>
<organism evidence="2 3">
    <name type="scientific">Characodon lateralis</name>
    <dbReference type="NCBI Taxonomy" id="208331"/>
    <lineage>
        <taxon>Eukaryota</taxon>
        <taxon>Metazoa</taxon>
        <taxon>Chordata</taxon>
        <taxon>Craniata</taxon>
        <taxon>Vertebrata</taxon>
        <taxon>Euteleostomi</taxon>
        <taxon>Actinopterygii</taxon>
        <taxon>Neopterygii</taxon>
        <taxon>Teleostei</taxon>
        <taxon>Neoteleostei</taxon>
        <taxon>Acanthomorphata</taxon>
        <taxon>Ovalentaria</taxon>
        <taxon>Atherinomorphae</taxon>
        <taxon>Cyprinodontiformes</taxon>
        <taxon>Goodeidae</taxon>
        <taxon>Characodon</taxon>
    </lineage>
</organism>
<gene>
    <name evidence="2" type="ORF">CHARACLAT_000741</name>
</gene>